<dbReference type="AlphaFoldDB" id="A0A9P9DC14"/>
<evidence type="ECO:0000256" key="1">
    <source>
        <dbReference type="SAM" id="Coils"/>
    </source>
</evidence>
<organism evidence="2 3">
    <name type="scientific">Dendryphion nanum</name>
    <dbReference type="NCBI Taxonomy" id="256645"/>
    <lineage>
        <taxon>Eukaryota</taxon>
        <taxon>Fungi</taxon>
        <taxon>Dikarya</taxon>
        <taxon>Ascomycota</taxon>
        <taxon>Pezizomycotina</taxon>
        <taxon>Dothideomycetes</taxon>
        <taxon>Pleosporomycetidae</taxon>
        <taxon>Pleosporales</taxon>
        <taxon>Torulaceae</taxon>
        <taxon>Dendryphion</taxon>
    </lineage>
</organism>
<evidence type="ECO:0000313" key="3">
    <source>
        <dbReference type="Proteomes" id="UP000700596"/>
    </source>
</evidence>
<feature type="coiled-coil region" evidence="1">
    <location>
        <begin position="5"/>
        <end position="60"/>
    </location>
</feature>
<protein>
    <submittedName>
        <fullName evidence="2">Uncharacterized protein</fullName>
    </submittedName>
</protein>
<dbReference type="EMBL" id="JAGMWT010000015">
    <property type="protein sequence ID" value="KAH7116189.1"/>
    <property type="molecule type" value="Genomic_DNA"/>
</dbReference>
<proteinExistence type="predicted"/>
<comment type="caution">
    <text evidence="2">The sequence shown here is derived from an EMBL/GenBank/DDBJ whole genome shotgun (WGS) entry which is preliminary data.</text>
</comment>
<accession>A0A9P9DC14</accession>
<dbReference type="Proteomes" id="UP000700596">
    <property type="component" value="Unassembled WGS sequence"/>
</dbReference>
<feature type="coiled-coil region" evidence="1">
    <location>
        <begin position="90"/>
        <end position="117"/>
    </location>
</feature>
<name>A0A9P9DC14_9PLEO</name>
<evidence type="ECO:0000313" key="2">
    <source>
        <dbReference type="EMBL" id="KAH7116189.1"/>
    </source>
</evidence>
<gene>
    <name evidence="2" type="ORF">B0J11DRAFT_119197</name>
</gene>
<keyword evidence="1" id="KW-0175">Coiled coil</keyword>
<reference evidence="2" key="1">
    <citation type="journal article" date="2021" name="Nat. Commun.">
        <title>Genetic determinants of endophytism in the Arabidopsis root mycobiome.</title>
        <authorList>
            <person name="Mesny F."/>
            <person name="Miyauchi S."/>
            <person name="Thiergart T."/>
            <person name="Pickel B."/>
            <person name="Atanasova L."/>
            <person name="Karlsson M."/>
            <person name="Huettel B."/>
            <person name="Barry K.W."/>
            <person name="Haridas S."/>
            <person name="Chen C."/>
            <person name="Bauer D."/>
            <person name="Andreopoulos W."/>
            <person name="Pangilinan J."/>
            <person name="LaButti K."/>
            <person name="Riley R."/>
            <person name="Lipzen A."/>
            <person name="Clum A."/>
            <person name="Drula E."/>
            <person name="Henrissat B."/>
            <person name="Kohler A."/>
            <person name="Grigoriev I.V."/>
            <person name="Martin F.M."/>
            <person name="Hacquard S."/>
        </authorList>
    </citation>
    <scope>NUCLEOTIDE SEQUENCE</scope>
    <source>
        <strain evidence="2">MPI-CAGE-CH-0243</strain>
    </source>
</reference>
<keyword evidence="3" id="KW-1185">Reference proteome</keyword>
<feature type="coiled-coil region" evidence="1">
    <location>
        <begin position="218"/>
        <end position="280"/>
    </location>
</feature>
<sequence length="285" mass="32032">MSNSLAAMMEQNTSLKRQLEIEKARAMRTDDERSAHLVLLQTLEEQAEMLDGKLALAALEVHSSDLLAKRFEKEIEETIVTEANKWKVIINRKTELIQHLQADVQGLQDQLQRQRLRVVNLPDMTLSIIQQVETAPAAPRALNLAAMVPLSRYPSAMSLDSIPGGDRASSVASNSTQQPLVIINIDPNAPPRPSFLARIRAAVTKSARLNIQGSSRHVAVVRKDIKDAETEYDRVQKENTSLAIANHVQNDTINTQKEQIETQKALLREYAVRLQRHEDELVWTL</sequence>